<feature type="transmembrane region" description="Helical" evidence="2">
    <location>
        <begin position="63"/>
        <end position="86"/>
    </location>
</feature>
<dbReference type="EMBL" id="JACYHB010000003">
    <property type="protein sequence ID" value="MBD8078510.1"/>
    <property type="molecule type" value="Genomic_DNA"/>
</dbReference>
<reference evidence="3" key="1">
    <citation type="journal article" date="2018" name="Curr. Microbiol.">
        <title>Cellulosimicrobium arenosum sp. nov., Isolated from Marine Sediment Sand.</title>
        <authorList>
            <person name="Oh M."/>
            <person name="Kim J.H."/>
            <person name="Yoon J.H."/>
            <person name="Schumann P."/>
            <person name="Kim W."/>
        </authorList>
    </citation>
    <scope>NUCLEOTIDE SEQUENCE</scope>
    <source>
        <strain evidence="3">KCTC 49039</strain>
    </source>
</reference>
<name>A0A927G8Z0_9MICO</name>
<feature type="transmembrane region" description="Helical" evidence="2">
    <location>
        <begin position="107"/>
        <end position="127"/>
    </location>
</feature>
<keyword evidence="2" id="KW-0472">Membrane</keyword>
<organism evidence="3 4">
    <name type="scientific">Cellulosimicrobium arenosum</name>
    <dbReference type="NCBI Taxonomy" id="2708133"/>
    <lineage>
        <taxon>Bacteria</taxon>
        <taxon>Bacillati</taxon>
        <taxon>Actinomycetota</taxon>
        <taxon>Actinomycetes</taxon>
        <taxon>Micrococcales</taxon>
        <taxon>Promicromonosporaceae</taxon>
        <taxon>Cellulosimicrobium</taxon>
    </lineage>
</organism>
<protein>
    <recommendedName>
        <fullName evidence="5">Integral membrane protein</fullName>
    </recommendedName>
</protein>
<keyword evidence="2" id="KW-0812">Transmembrane</keyword>
<gene>
    <name evidence="3" type="ORF">IF651_05485</name>
</gene>
<accession>A0A927G8Z0</accession>
<proteinExistence type="predicted"/>
<dbReference type="AlphaFoldDB" id="A0A927G8Z0"/>
<feature type="transmembrane region" description="Helical" evidence="2">
    <location>
        <begin position="39"/>
        <end position="57"/>
    </location>
</feature>
<sequence>MTGQEGVGPAGASSPSGGGAPRSGGRARRHLTIAHVPEMLYGAVVSASVLAVASVHAPPGDRVVVVTAVVAVVYWLAHVYVAAVGGRFADPDHSTGSRVLLALRENWAVLLGAVPPIVVTALARLFGADSETSAWIALWFTVLMLTAVGGAAAWTGGARRWALAGEMLVAGCFGLLVVALKYALH</sequence>
<feature type="transmembrane region" description="Helical" evidence="2">
    <location>
        <begin position="133"/>
        <end position="154"/>
    </location>
</feature>
<reference evidence="3" key="2">
    <citation type="submission" date="2020-09" db="EMBL/GenBank/DDBJ databases">
        <authorList>
            <person name="Yu Y."/>
        </authorList>
    </citation>
    <scope>NUCLEOTIDE SEQUENCE</scope>
    <source>
        <strain evidence="3">KCTC 49039</strain>
    </source>
</reference>
<evidence type="ECO:0008006" key="5">
    <source>
        <dbReference type="Google" id="ProtNLM"/>
    </source>
</evidence>
<evidence type="ECO:0000256" key="2">
    <source>
        <dbReference type="SAM" id="Phobius"/>
    </source>
</evidence>
<feature type="transmembrane region" description="Helical" evidence="2">
    <location>
        <begin position="161"/>
        <end position="184"/>
    </location>
</feature>
<evidence type="ECO:0000313" key="3">
    <source>
        <dbReference type="EMBL" id="MBD8078510.1"/>
    </source>
</evidence>
<keyword evidence="2" id="KW-1133">Transmembrane helix</keyword>
<dbReference type="RefSeq" id="WP_191828087.1">
    <property type="nucleotide sequence ID" value="NZ_JACYHB010000003.1"/>
</dbReference>
<keyword evidence="4" id="KW-1185">Reference proteome</keyword>
<evidence type="ECO:0000313" key="4">
    <source>
        <dbReference type="Proteomes" id="UP000610846"/>
    </source>
</evidence>
<dbReference type="Proteomes" id="UP000610846">
    <property type="component" value="Unassembled WGS sequence"/>
</dbReference>
<evidence type="ECO:0000256" key="1">
    <source>
        <dbReference type="SAM" id="MobiDB-lite"/>
    </source>
</evidence>
<comment type="caution">
    <text evidence="3">The sequence shown here is derived from an EMBL/GenBank/DDBJ whole genome shotgun (WGS) entry which is preliminary data.</text>
</comment>
<feature type="region of interest" description="Disordered" evidence="1">
    <location>
        <begin position="1"/>
        <end position="26"/>
    </location>
</feature>